<dbReference type="Pfam" id="PF05698">
    <property type="entry name" value="Trigger_C"/>
    <property type="match status" value="1"/>
</dbReference>
<dbReference type="Gene3D" id="3.10.50.40">
    <property type="match status" value="1"/>
</dbReference>
<dbReference type="GO" id="GO:0044183">
    <property type="term" value="F:protein folding chaperone"/>
    <property type="evidence" value="ECO:0007669"/>
    <property type="project" value="TreeGrafter"/>
</dbReference>
<organism evidence="13 14">
    <name type="scientific">Sandaracinus amylolyticus</name>
    <dbReference type="NCBI Taxonomy" id="927083"/>
    <lineage>
        <taxon>Bacteria</taxon>
        <taxon>Pseudomonadati</taxon>
        <taxon>Myxococcota</taxon>
        <taxon>Polyangia</taxon>
        <taxon>Polyangiales</taxon>
        <taxon>Sandaracinaceae</taxon>
        <taxon>Sandaracinus</taxon>
    </lineage>
</organism>
<evidence type="ECO:0000256" key="2">
    <source>
        <dbReference type="ARBA" id="ARBA00005464"/>
    </source>
</evidence>
<dbReference type="GO" id="GO:0051083">
    <property type="term" value="P:'de novo' cotranslational protein folding"/>
    <property type="evidence" value="ECO:0007669"/>
    <property type="project" value="TreeGrafter"/>
</dbReference>
<comment type="function">
    <text evidence="9">Involved in protein export. Acts as a chaperone by maintaining the newly synthesized protein in an open conformation. Functions as a peptidyl-prolyl cis-trans isomerase.</text>
</comment>
<feature type="domain" description="Trigger factor C-terminal" evidence="12">
    <location>
        <begin position="263"/>
        <end position="415"/>
    </location>
</feature>
<evidence type="ECO:0000313" key="14">
    <source>
        <dbReference type="Proteomes" id="UP000034883"/>
    </source>
</evidence>
<dbReference type="Pfam" id="PF00254">
    <property type="entry name" value="FKBP_C"/>
    <property type="match status" value="1"/>
</dbReference>
<evidence type="ECO:0000259" key="11">
    <source>
        <dbReference type="Pfam" id="PF05697"/>
    </source>
</evidence>
<dbReference type="InterPro" id="IPR008881">
    <property type="entry name" value="Trigger_fac_ribosome-bd_bac"/>
</dbReference>
<dbReference type="EMBL" id="CP011125">
    <property type="protein sequence ID" value="AKF06291.1"/>
    <property type="molecule type" value="Genomic_DNA"/>
</dbReference>
<name>A0A0F6YIY3_9BACT</name>
<comment type="domain">
    <text evidence="9">Consists of 3 domains; the N-terminus binds the ribosome, the middle domain has PPIase activity, while the C-terminus has intrinsic chaperone activity on its own.</text>
</comment>
<dbReference type="KEGG" id="samy:DB32_003440"/>
<dbReference type="SUPFAM" id="SSF102735">
    <property type="entry name" value="Trigger factor ribosome-binding domain"/>
    <property type="match status" value="1"/>
</dbReference>
<evidence type="ECO:0000259" key="10">
    <source>
        <dbReference type="Pfam" id="PF00254"/>
    </source>
</evidence>
<evidence type="ECO:0000256" key="5">
    <source>
        <dbReference type="ARBA" id="ARBA00023110"/>
    </source>
</evidence>
<evidence type="ECO:0000256" key="6">
    <source>
        <dbReference type="ARBA" id="ARBA00023186"/>
    </source>
</evidence>
<protein>
    <recommendedName>
        <fullName evidence="4 9">Trigger factor</fullName>
        <shortName evidence="9">TF</shortName>
        <ecNumber evidence="3 9">5.2.1.8</ecNumber>
    </recommendedName>
    <alternativeName>
        <fullName evidence="8 9">PPIase</fullName>
    </alternativeName>
</protein>
<dbReference type="STRING" id="927083.DB32_003440"/>
<dbReference type="NCBIfam" id="TIGR00115">
    <property type="entry name" value="tig"/>
    <property type="match status" value="1"/>
</dbReference>
<dbReference type="EC" id="5.2.1.8" evidence="3 9"/>
<keyword evidence="7 9" id="KW-0413">Isomerase</keyword>
<comment type="similarity">
    <text evidence="2 9">Belongs to the FKBP-type PPIase family. Tig subfamily.</text>
</comment>
<dbReference type="HAMAP" id="MF_00303">
    <property type="entry name" value="Trigger_factor_Tig"/>
    <property type="match status" value="1"/>
</dbReference>
<dbReference type="InterPro" id="IPR008880">
    <property type="entry name" value="Trigger_fac_C"/>
</dbReference>
<evidence type="ECO:0000256" key="3">
    <source>
        <dbReference type="ARBA" id="ARBA00013194"/>
    </source>
</evidence>
<dbReference type="GO" id="GO:0015031">
    <property type="term" value="P:protein transport"/>
    <property type="evidence" value="ECO:0007669"/>
    <property type="project" value="UniProtKB-UniRule"/>
</dbReference>
<dbReference type="InterPro" id="IPR005215">
    <property type="entry name" value="Trig_fac"/>
</dbReference>
<keyword evidence="9" id="KW-0963">Cytoplasm</keyword>
<keyword evidence="14" id="KW-1185">Reference proteome</keyword>
<evidence type="ECO:0000256" key="9">
    <source>
        <dbReference type="HAMAP-Rule" id="MF_00303"/>
    </source>
</evidence>
<dbReference type="Proteomes" id="UP000034883">
    <property type="component" value="Chromosome"/>
</dbReference>
<dbReference type="Gene3D" id="1.10.3120.10">
    <property type="entry name" value="Trigger factor, C-terminal domain"/>
    <property type="match status" value="1"/>
</dbReference>
<dbReference type="AlphaFoldDB" id="A0A0F6YIY3"/>
<evidence type="ECO:0000313" key="13">
    <source>
        <dbReference type="EMBL" id="AKF06291.1"/>
    </source>
</evidence>
<dbReference type="Gene3D" id="3.30.70.1050">
    <property type="entry name" value="Trigger factor ribosome-binding domain"/>
    <property type="match status" value="1"/>
</dbReference>
<gene>
    <name evidence="9" type="primary">tig</name>
    <name evidence="13" type="ORF">DB32_003440</name>
</gene>
<accession>A0A0F6YIY3</accession>
<dbReference type="InterPro" id="IPR037041">
    <property type="entry name" value="Trigger_fac_C_sf"/>
</dbReference>
<dbReference type="SUPFAM" id="SSF54534">
    <property type="entry name" value="FKBP-like"/>
    <property type="match status" value="1"/>
</dbReference>
<dbReference type="SUPFAM" id="SSF109998">
    <property type="entry name" value="Triger factor/SurA peptide-binding domain-like"/>
    <property type="match status" value="1"/>
</dbReference>
<evidence type="ECO:0000259" key="12">
    <source>
        <dbReference type="Pfam" id="PF05698"/>
    </source>
</evidence>
<evidence type="ECO:0000256" key="1">
    <source>
        <dbReference type="ARBA" id="ARBA00000971"/>
    </source>
</evidence>
<keyword evidence="5 9" id="KW-0697">Rotamase</keyword>
<dbReference type="RefSeq" id="WP_053233480.1">
    <property type="nucleotide sequence ID" value="NZ_CP011125.1"/>
</dbReference>
<dbReference type="PANTHER" id="PTHR30560:SF3">
    <property type="entry name" value="TRIGGER FACTOR-LIKE PROTEIN TIG, CHLOROPLASTIC"/>
    <property type="match status" value="1"/>
</dbReference>
<dbReference type="PANTHER" id="PTHR30560">
    <property type="entry name" value="TRIGGER FACTOR CHAPERONE AND PEPTIDYL-PROLYL CIS/TRANS ISOMERASE"/>
    <property type="match status" value="1"/>
</dbReference>
<feature type="domain" description="PPIase FKBP-type" evidence="10">
    <location>
        <begin position="156"/>
        <end position="239"/>
    </location>
</feature>
<dbReference type="Pfam" id="PF05697">
    <property type="entry name" value="Trigger_N"/>
    <property type="match status" value="1"/>
</dbReference>
<dbReference type="InterPro" id="IPR001179">
    <property type="entry name" value="PPIase_FKBP_dom"/>
</dbReference>
<dbReference type="GO" id="GO:0003755">
    <property type="term" value="F:peptidyl-prolyl cis-trans isomerase activity"/>
    <property type="evidence" value="ECO:0007669"/>
    <property type="project" value="UniProtKB-UniRule"/>
</dbReference>
<keyword evidence="6 9" id="KW-0143">Chaperone</keyword>
<dbReference type="GO" id="GO:0005737">
    <property type="term" value="C:cytoplasm"/>
    <property type="evidence" value="ECO:0007669"/>
    <property type="project" value="UniProtKB-SubCell"/>
</dbReference>
<dbReference type="GO" id="GO:0043335">
    <property type="term" value="P:protein unfolding"/>
    <property type="evidence" value="ECO:0007669"/>
    <property type="project" value="TreeGrafter"/>
</dbReference>
<comment type="catalytic activity">
    <reaction evidence="1 9">
        <text>[protein]-peptidylproline (omega=180) = [protein]-peptidylproline (omega=0)</text>
        <dbReference type="Rhea" id="RHEA:16237"/>
        <dbReference type="Rhea" id="RHEA-COMP:10747"/>
        <dbReference type="Rhea" id="RHEA-COMP:10748"/>
        <dbReference type="ChEBI" id="CHEBI:83833"/>
        <dbReference type="ChEBI" id="CHEBI:83834"/>
        <dbReference type="EC" id="5.2.1.8"/>
    </reaction>
</comment>
<evidence type="ECO:0000256" key="8">
    <source>
        <dbReference type="ARBA" id="ARBA00029986"/>
    </source>
</evidence>
<dbReference type="PIRSF" id="PIRSF003095">
    <property type="entry name" value="Trigger_factor"/>
    <property type="match status" value="1"/>
</dbReference>
<dbReference type="OrthoDB" id="9767721at2"/>
<reference evidence="13 14" key="1">
    <citation type="submission" date="2015-03" db="EMBL/GenBank/DDBJ databases">
        <title>Genome assembly of Sandaracinus amylolyticus DSM 53668.</title>
        <authorList>
            <person name="Sharma G."/>
            <person name="Subramanian S."/>
        </authorList>
    </citation>
    <scope>NUCLEOTIDE SEQUENCE [LARGE SCALE GENOMIC DNA]</scope>
    <source>
        <strain evidence="13 14">DSM 53668</strain>
    </source>
</reference>
<evidence type="ECO:0000256" key="7">
    <source>
        <dbReference type="ARBA" id="ARBA00023235"/>
    </source>
</evidence>
<dbReference type="GO" id="GO:0043022">
    <property type="term" value="F:ribosome binding"/>
    <property type="evidence" value="ECO:0007669"/>
    <property type="project" value="TreeGrafter"/>
</dbReference>
<proteinExistence type="inferred from homology"/>
<dbReference type="InterPro" id="IPR046357">
    <property type="entry name" value="PPIase_dom_sf"/>
</dbReference>
<dbReference type="InterPro" id="IPR036611">
    <property type="entry name" value="Trigger_fac_ribosome-bd_sf"/>
</dbReference>
<keyword evidence="9" id="KW-0131">Cell cycle</keyword>
<dbReference type="GO" id="GO:0051301">
    <property type="term" value="P:cell division"/>
    <property type="evidence" value="ECO:0007669"/>
    <property type="project" value="UniProtKB-KW"/>
</dbReference>
<feature type="domain" description="Trigger factor ribosome-binding bacterial" evidence="11">
    <location>
        <begin position="1"/>
        <end position="144"/>
    </location>
</feature>
<comment type="subcellular location">
    <subcellularLocation>
        <location evidence="9">Cytoplasm</location>
    </subcellularLocation>
    <text evidence="9">About half TF is bound to the ribosome near the polypeptide exit tunnel while the other half is free in the cytoplasm.</text>
</comment>
<evidence type="ECO:0000256" key="4">
    <source>
        <dbReference type="ARBA" id="ARBA00016902"/>
    </source>
</evidence>
<keyword evidence="9 13" id="KW-0132">Cell division</keyword>
<dbReference type="InterPro" id="IPR027304">
    <property type="entry name" value="Trigger_fact/SurA_dom_sf"/>
</dbReference>
<sequence length="436" mass="48745">MQSQVSEIDPVTVEIQVEVPWDRVQKNLDETFTKLQRTARIKGFRPGKAPRNVLQRLFSKDVQAEVVSNLVEESVVQAVQQHSIPVVSQAMMDARPELTQGQPLTFKVKFEVRPKVENLETTLELTRTPATVSDAEIEQEIERLRQQHAIVRPIEGERAAQKGDVLIIDYAVTIDGEAKPDMKGENRTVNLGEGRLLDEIDAGLVGAKVGEKKNIEIARGDDDANKELAGKKVVFEVDVKELRERVLPDVDDEFAKDVGEYETLADLRTKLRARLEESAKARSESQLREQAVEKLAEKNPIPVPPSLVDQQLRAMLQEYMQIMQMLGQQPDFGKDGFDEMRKRAETKVRAALLLGELSRKAEISVAADEVEAKMREMAEKTGKHIAKVKADYAGEKREQLETQILEDKLIKHLLERATITDAAPTSSESAASAAAT</sequence>